<reference evidence="4" key="1">
    <citation type="journal article" date="2020" name="Fungal Divers.">
        <title>Resolving the Mortierellaceae phylogeny through synthesis of multi-gene phylogenetics and phylogenomics.</title>
        <authorList>
            <person name="Vandepol N."/>
            <person name="Liber J."/>
            <person name="Desiro A."/>
            <person name="Na H."/>
            <person name="Kennedy M."/>
            <person name="Barry K."/>
            <person name="Grigoriev I.V."/>
            <person name="Miller A.N."/>
            <person name="O'Donnell K."/>
            <person name="Stajich J.E."/>
            <person name="Bonito G."/>
        </authorList>
    </citation>
    <scope>NUCLEOTIDE SEQUENCE</scope>
    <source>
        <strain evidence="4">REB-010B</strain>
    </source>
</reference>
<dbReference type="PANTHER" id="PTHR11081">
    <property type="entry name" value="FLAP ENDONUCLEASE FAMILY MEMBER"/>
    <property type="match status" value="1"/>
</dbReference>
<sequence>MGVNRAWQLLAKKGLVPDSFDKIPTDPTAKIRVDVCATHNTPIRHVYSNPIDLDAAHSILEHWLLKISDKDKVRFYIDGLPAEEKTKTHSDRDERRQKALVKANTAVSKLECRLAERKRIKKYYIADANKNLQKAFQWSLDDRKSFVAYMTEKNYDIVLCPTEADVLIAAECRPRDAVVTCDSDLLFYRTVLTVWRPVGSYKARRFVPYEKPAVLKALSLSSTQLTALAILSGNDYCCNIPYLAIDTNHKIVKSLQGDETSIIRQYLSHPQVKRRTDKGDSKWSVESYASAIKVFVELKQTVASESASPSLAANGDNAANNSISFSDNGTAAGSAEASLTDNSTVKDNPARDTRLSFLNLLERIKCFMHDFDAYKKEAYEARVAKRAARGSQSKPEGKTKAVNPYATIDKPGPDLSHKYRPRFSPKLRFEPSNEQPPPAIFMEYKLKPWKKPPDRPTLLTPAKKKPSPLKAEIDEDSRFERKQILDALSFEHPTVTLDVNLLSRNVSTAVKKELDSFHSSSHIDSDTIAKAITDCIRGAVKVAWEIKQYGQQLIGLYLEDLFYPRVTPGGSRGVLPVPAIGQRDRTIIDELCPRLSSKEMNDGEDDLTAEDGRDVDSNTPFIHSFLTFLYSGNRPRDSKVGSAVNNFIERLQEMGHLEKSKQKKSEIFRCVKEYTPSSVVRSAASQLSAELKKHYRHGTKTLSEKVEKMIRQGNLPGTQAVSCTSNEPAIHLFVRANASAGRPWSLSPLSTDKHGYLTFTEIELAAFLHKREELHPILKTLIGSKDDRRLTQAELTLDWLPLQTPGVLIQRLISPVDPKNLAGDRLRGREKKASGIAAAVRIIEPDEIRAHINTLRAGSFEPKSYQEKGYFLRGSVKTDGYQLQLLAYKVRELSSAKYKRYHTDVLPD</sequence>
<gene>
    <name evidence="4" type="ORF">BGZ99_008889</name>
</gene>
<keyword evidence="1" id="KW-0479">Metal-binding</keyword>
<dbReference type="CDD" id="cd09897">
    <property type="entry name" value="H3TH_FEN1-XPG-like"/>
    <property type="match status" value="1"/>
</dbReference>
<dbReference type="InterPro" id="IPR029060">
    <property type="entry name" value="PIN-like_dom_sf"/>
</dbReference>
<evidence type="ECO:0000313" key="5">
    <source>
        <dbReference type="Proteomes" id="UP000738325"/>
    </source>
</evidence>
<keyword evidence="2" id="KW-0460">Magnesium</keyword>
<protein>
    <recommendedName>
        <fullName evidence="6">Asteroid domain-containing protein</fullName>
    </recommendedName>
</protein>
<evidence type="ECO:0000256" key="3">
    <source>
        <dbReference type="SAM" id="MobiDB-lite"/>
    </source>
</evidence>
<dbReference type="Gene3D" id="3.40.50.1010">
    <property type="entry name" value="5'-nuclease"/>
    <property type="match status" value="1"/>
</dbReference>
<dbReference type="GO" id="GO:0017108">
    <property type="term" value="F:5'-flap endonuclease activity"/>
    <property type="evidence" value="ECO:0007669"/>
    <property type="project" value="TreeGrafter"/>
</dbReference>
<dbReference type="Proteomes" id="UP000738325">
    <property type="component" value="Unassembled WGS sequence"/>
</dbReference>
<dbReference type="GO" id="GO:0046872">
    <property type="term" value="F:metal ion binding"/>
    <property type="evidence" value="ECO:0007669"/>
    <property type="project" value="UniProtKB-KW"/>
</dbReference>
<comment type="caution">
    <text evidence="4">The sequence shown here is derived from an EMBL/GenBank/DDBJ whole genome shotgun (WGS) entry which is preliminary data.</text>
</comment>
<organism evidence="4 5">
    <name type="scientific">Dissophora globulifera</name>
    <dbReference type="NCBI Taxonomy" id="979702"/>
    <lineage>
        <taxon>Eukaryota</taxon>
        <taxon>Fungi</taxon>
        <taxon>Fungi incertae sedis</taxon>
        <taxon>Mucoromycota</taxon>
        <taxon>Mortierellomycotina</taxon>
        <taxon>Mortierellomycetes</taxon>
        <taxon>Mortierellales</taxon>
        <taxon>Mortierellaceae</taxon>
        <taxon>Dissophora</taxon>
    </lineage>
</organism>
<feature type="non-terminal residue" evidence="4">
    <location>
        <position position="1"/>
    </location>
</feature>
<dbReference type="PANTHER" id="PTHR11081:SF9">
    <property type="entry name" value="FLAP ENDONUCLEASE 1"/>
    <property type="match status" value="1"/>
</dbReference>
<dbReference type="AlphaFoldDB" id="A0A9P6R8S6"/>
<evidence type="ECO:0000313" key="4">
    <source>
        <dbReference type="EMBL" id="KAG0313442.1"/>
    </source>
</evidence>
<feature type="region of interest" description="Disordered" evidence="3">
    <location>
        <begin position="387"/>
        <end position="417"/>
    </location>
</feature>
<accession>A0A9P6R8S6</accession>
<evidence type="ECO:0000256" key="1">
    <source>
        <dbReference type="ARBA" id="ARBA00022723"/>
    </source>
</evidence>
<dbReference type="SUPFAM" id="SSF88723">
    <property type="entry name" value="PIN domain-like"/>
    <property type="match status" value="1"/>
</dbReference>
<dbReference type="EMBL" id="JAAAIP010000711">
    <property type="protein sequence ID" value="KAG0313442.1"/>
    <property type="molecule type" value="Genomic_DNA"/>
</dbReference>
<dbReference type="InterPro" id="IPR006084">
    <property type="entry name" value="XPG/Rad2"/>
</dbReference>
<keyword evidence="5" id="KW-1185">Reference proteome</keyword>
<evidence type="ECO:0008006" key="6">
    <source>
        <dbReference type="Google" id="ProtNLM"/>
    </source>
</evidence>
<dbReference type="OrthoDB" id="2441096at2759"/>
<proteinExistence type="predicted"/>
<name>A0A9P6R8S6_9FUNG</name>
<evidence type="ECO:0000256" key="2">
    <source>
        <dbReference type="ARBA" id="ARBA00022842"/>
    </source>
</evidence>